<name>A0A382GKX4_9ZZZZ</name>
<reference evidence="1" key="1">
    <citation type="submission" date="2018-05" db="EMBL/GenBank/DDBJ databases">
        <authorList>
            <person name="Lanie J.A."/>
            <person name="Ng W.-L."/>
            <person name="Kazmierczak K.M."/>
            <person name="Andrzejewski T.M."/>
            <person name="Davidsen T.M."/>
            <person name="Wayne K.J."/>
            <person name="Tettelin H."/>
            <person name="Glass J.I."/>
            <person name="Rusch D."/>
            <person name="Podicherti R."/>
            <person name="Tsui H.-C.T."/>
            <person name="Winkler M.E."/>
        </authorList>
    </citation>
    <scope>NUCLEOTIDE SEQUENCE</scope>
</reference>
<dbReference type="EMBL" id="UINC01055941">
    <property type="protein sequence ID" value="SVB75405.1"/>
    <property type="molecule type" value="Genomic_DNA"/>
</dbReference>
<protein>
    <submittedName>
        <fullName evidence="1">Uncharacterized protein</fullName>
    </submittedName>
</protein>
<dbReference type="AlphaFoldDB" id="A0A382GKX4"/>
<proteinExistence type="predicted"/>
<sequence length="123" mass="14038">HMKGDNFLKDLAVVVESLKGLLYRDFNKKHPMQKVTDTLTNIITLKTGQRITDINYSKLSTNPPQAKHFANIENQGIALADKAGIGEEYRKVVEQLKEYVQKIPAKKGQKVIIRFEPEMDIDK</sequence>
<gene>
    <name evidence="1" type="ORF">METZ01_LOCUS228259</name>
</gene>
<organism evidence="1">
    <name type="scientific">marine metagenome</name>
    <dbReference type="NCBI Taxonomy" id="408172"/>
    <lineage>
        <taxon>unclassified sequences</taxon>
        <taxon>metagenomes</taxon>
        <taxon>ecological metagenomes</taxon>
    </lineage>
</organism>
<evidence type="ECO:0000313" key="1">
    <source>
        <dbReference type="EMBL" id="SVB75405.1"/>
    </source>
</evidence>
<accession>A0A382GKX4</accession>
<feature type="non-terminal residue" evidence="1">
    <location>
        <position position="1"/>
    </location>
</feature>